<feature type="domain" description="Glycosyltransferase 2-like" evidence="2">
    <location>
        <begin position="527"/>
        <end position="724"/>
    </location>
</feature>
<gene>
    <name evidence="3" type="ORF">PSHT_14801</name>
</gene>
<evidence type="ECO:0000313" key="3">
    <source>
        <dbReference type="EMBL" id="POV97020.1"/>
    </source>
</evidence>
<dbReference type="InterPro" id="IPR029044">
    <property type="entry name" value="Nucleotide-diphossugar_trans"/>
</dbReference>
<feature type="transmembrane region" description="Helical" evidence="1">
    <location>
        <begin position="35"/>
        <end position="53"/>
    </location>
</feature>
<feature type="transmembrane region" description="Helical" evidence="1">
    <location>
        <begin position="387"/>
        <end position="404"/>
    </location>
</feature>
<keyword evidence="4" id="KW-1185">Reference proteome</keyword>
<dbReference type="VEuPathDB" id="FungiDB:PSHT_14801"/>
<reference evidence="3 4" key="1">
    <citation type="submission" date="2017-12" db="EMBL/GenBank/DDBJ databases">
        <title>Gene loss provides genomic basis for host adaptation in cereal stripe rust fungi.</title>
        <authorList>
            <person name="Xia C."/>
        </authorList>
    </citation>
    <scope>NUCLEOTIDE SEQUENCE [LARGE SCALE GENOMIC DNA]</scope>
    <source>
        <strain evidence="3 4">93TX-2</strain>
    </source>
</reference>
<feature type="transmembrane region" description="Helical" evidence="1">
    <location>
        <begin position="150"/>
        <end position="170"/>
    </location>
</feature>
<proteinExistence type="predicted"/>
<dbReference type="GO" id="GO:0019187">
    <property type="term" value="F:beta-1,4-mannosyltransferase activity"/>
    <property type="evidence" value="ECO:0007669"/>
    <property type="project" value="InterPro"/>
</dbReference>
<feature type="transmembrane region" description="Helical" evidence="1">
    <location>
        <begin position="198"/>
        <end position="219"/>
    </location>
</feature>
<protein>
    <recommendedName>
        <fullName evidence="2">Glycosyltransferase 2-like domain-containing protein</fullName>
    </recommendedName>
</protein>
<evidence type="ECO:0000256" key="1">
    <source>
        <dbReference type="SAM" id="Phobius"/>
    </source>
</evidence>
<keyword evidence="1" id="KW-1133">Transmembrane helix</keyword>
<feature type="transmembrane region" description="Helical" evidence="1">
    <location>
        <begin position="424"/>
        <end position="444"/>
    </location>
</feature>
<accession>A0A2S4UID9</accession>
<feature type="transmembrane region" description="Helical" evidence="1">
    <location>
        <begin position="240"/>
        <end position="261"/>
    </location>
</feature>
<keyword evidence="1" id="KW-0812">Transmembrane</keyword>
<comment type="caution">
    <text evidence="3">The sequence shown here is derived from an EMBL/GenBank/DDBJ whole genome shotgun (WGS) entry which is preliminary data.</text>
</comment>
<dbReference type="OrthoDB" id="5819582at2759"/>
<feature type="transmembrane region" description="Helical" evidence="1">
    <location>
        <begin position="702"/>
        <end position="726"/>
    </location>
</feature>
<dbReference type="InterPro" id="IPR027389">
    <property type="entry name" value="B_mannosylTrfase_Bre-3/Egh"/>
</dbReference>
<evidence type="ECO:0000313" key="4">
    <source>
        <dbReference type="Proteomes" id="UP000238274"/>
    </source>
</evidence>
<sequence>MVPKDSHGVPIPGGKAARWTGPRWLSLSSSLFRRSIRLAFPAIIVAIIQWRIASQNMLGDRPVQAAQILSPTALWLPTWNSIGSFGGLLQFCLDLFTNRGHQYMLSAGSALWTTYDQFWGSVLVYILAASVAQIGYIGRYLIYFADHWKPTMLVEISVMILALAMISGGSKVSTPADNLMGDITVYDGKFGWDQSVTWPQYMFISNWLPPLCILIWVEVSHAMQWLASWSIFTWLGKVSYGFYLMQFITLYSIMPPVIIYLNGQGKSYWDMVMPAYIICLLFNIFLAWIGYHLLDRVGLKLAKWIWDGFFVTKPTTPVASMKAYTTSRKNLHTIMNWRTPCTRPAIPDPTDPDVISQLHSTRWTSDMSGDPEAVRTAKLLRFQQHTWIIHITIVPIVSALWVVYHPTGTWTYDAFTFSTLWRFMWVLSVPNCLFAFAGFCTPDLSPSRAAMEKKPVFREYERIQLVLLEKYHPAVKVIVLTDEPYVYPDLQNIVCPKSYNSPLGKAKYKARALDYFRYHVSLGVYDWILHMDEESTTDGESLRRCLEFIRYTPHHFGQGIILYNGEGYWDNWYFTVADGIRNTVIHRPVFGVHGSFLMTNGEMENECTWDFGSLAEDFEFSQDAWRRGFTCGRVHGIVREQSPTTLRDFLKQRRRWFMGIRDIDGLYGLPHFAVNLWIVGVFTLAVTIINIPFLLVDKSLTPLWVAVCADFCFVTFYWLYLWGLLFQELDYGQKWWRIMIHIPCAVVIQPFASIAEGLSAIWAMSSVDFGKFEVIEMKIGVFYPIPFSVR</sequence>
<dbReference type="AlphaFoldDB" id="A0A2S4UID9"/>
<dbReference type="InterPro" id="IPR001173">
    <property type="entry name" value="Glyco_trans_2-like"/>
</dbReference>
<evidence type="ECO:0000259" key="2">
    <source>
        <dbReference type="Pfam" id="PF13632"/>
    </source>
</evidence>
<dbReference type="PANTHER" id="PTHR16779">
    <property type="entry name" value="BETA-1,4-MANNOSYLTRANSFERASE EGH"/>
    <property type="match status" value="1"/>
</dbReference>
<dbReference type="Proteomes" id="UP000238274">
    <property type="component" value="Unassembled WGS sequence"/>
</dbReference>
<feature type="transmembrane region" description="Helical" evidence="1">
    <location>
        <begin position="117"/>
        <end position="138"/>
    </location>
</feature>
<feature type="transmembrane region" description="Helical" evidence="1">
    <location>
        <begin position="273"/>
        <end position="294"/>
    </location>
</feature>
<dbReference type="PANTHER" id="PTHR16779:SF1">
    <property type="entry name" value="BETA-1,4-MANNOSYLTRANSFERASE EGH"/>
    <property type="match status" value="1"/>
</dbReference>
<feature type="transmembrane region" description="Helical" evidence="1">
    <location>
        <begin position="738"/>
        <end position="764"/>
    </location>
</feature>
<reference evidence="4" key="2">
    <citation type="journal article" date="2018" name="BMC Genomics">
        <title>Genomic insights into host adaptation between the wheat stripe rust pathogen (Puccinia striiformis f. sp. tritici) and the barley stripe rust pathogen (Puccinia striiformis f. sp. hordei).</title>
        <authorList>
            <person name="Xia C."/>
            <person name="Wang M."/>
            <person name="Yin C."/>
            <person name="Cornejo O.E."/>
            <person name="Hulbert S.H."/>
            <person name="Chen X."/>
        </authorList>
    </citation>
    <scope>NUCLEOTIDE SEQUENCE [LARGE SCALE GENOMIC DNA]</scope>
    <source>
        <strain evidence="4">93TX-2</strain>
    </source>
</reference>
<keyword evidence="1" id="KW-0472">Membrane</keyword>
<dbReference type="Pfam" id="PF13632">
    <property type="entry name" value="Glyco_trans_2_3"/>
    <property type="match status" value="1"/>
</dbReference>
<name>A0A2S4UID9_9BASI</name>
<feature type="transmembrane region" description="Helical" evidence="1">
    <location>
        <begin position="676"/>
        <end position="696"/>
    </location>
</feature>
<organism evidence="3 4">
    <name type="scientific">Puccinia striiformis</name>
    <dbReference type="NCBI Taxonomy" id="27350"/>
    <lineage>
        <taxon>Eukaryota</taxon>
        <taxon>Fungi</taxon>
        <taxon>Dikarya</taxon>
        <taxon>Basidiomycota</taxon>
        <taxon>Pucciniomycotina</taxon>
        <taxon>Pucciniomycetes</taxon>
        <taxon>Pucciniales</taxon>
        <taxon>Pucciniaceae</taxon>
        <taxon>Puccinia</taxon>
    </lineage>
</organism>
<reference evidence="4" key="3">
    <citation type="journal article" date="2018" name="Mol. Plant Microbe Interact.">
        <title>Genome sequence resources for the wheat stripe rust pathogen (Puccinia striiformis f. sp. tritici) and the barley stripe rust pathogen (Puccinia striiformis f. sp. hordei).</title>
        <authorList>
            <person name="Xia C."/>
            <person name="Wang M."/>
            <person name="Yin C."/>
            <person name="Cornejo O.E."/>
            <person name="Hulbert S.H."/>
            <person name="Chen X."/>
        </authorList>
    </citation>
    <scope>NUCLEOTIDE SEQUENCE [LARGE SCALE GENOMIC DNA]</scope>
    <source>
        <strain evidence="4">93TX-2</strain>
    </source>
</reference>
<dbReference type="VEuPathDB" id="FungiDB:PSTT_08617"/>
<dbReference type="SUPFAM" id="SSF53448">
    <property type="entry name" value="Nucleotide-diphospho-sugar transferases"/>
    <property type="match status" value="1"/>
</dbReference>
<dbReference type="EMBL" id="PKSM01000348">
    <property type="protein sequence ID" value="POV97020.1"/>
    <property type="molecule type" value="Genomic_DNA"/>
</dbReference>
<dbReference type="GO" id="GO:0005737">
    <property type="term" value="C:cytoplasm"/>
    <property type="evidence" value="ECO:0007669"/>
    <property type="project" value="TreeGrafter"/>
</dbReference>